<dbReference type="AlphaFoldDB" id="A0AA92EVI0"/>
<proteinExistence type="predicted"/>
<dbReference type="PANTHER" id="PTHR13369:SF0">
    <property type="entry name" value="GLUTATHIONE S-TRANSFERASE C-TERMINAL DOMAIN-CONTAINING PROTEIN"/>
    <property type="match status" value="1"/>
</dbReference>
<dbReference type="EMBL" id="CP032551">
    <property type="protein sequence ID" value="QGT95469.1"/>
    <property type="molecule type" value="Genomic_DNA"/>
</dbReference>
<evidence type="ECO:0000313" key="2">
    <source>
        <dbReference type="EMBL" id="QGT95469.1"/>
    </source>
</evidence>
<accession>A0AA92EVI0</accession>
<feature type="domain" description="Methyltransferase" evidence="1">
    <location>
        <begin position="102"/>
        <end position="217"/>
    </location>
</feature>
<dbReference type="GO" id="GO:0032259">
    <property type="term" value="P:methylation"/>
    <property type="evidence" value="ECO:0007669"/>
    <property type="project" value="UniProtKB-KW"/>
</dbReference>
<dbReference type="Pfam" id="PF13679">
    <property type="entry name" value="Methyltransf_32"/>
    <property type="match status" value="1"/>
</dbReference>
<sequence>MLSQYIETLAKFRQFWNFQPFQNIDYSTYSWPQTLIGALDATTDEELANIDSDIKLQREFFAPWFAEVYDLPEVATVIPSQKLPVPFWLENGIGGRKIEQIKAFISQLPLRNTSILEWCSGKGHLGRLIAFSQNRQVTSIEWQSQLCESGQSIAQQYQLPQNFIHADVMKDDLSSTWNNVGCAVALHACGDLHLKLIQQGAATRCAELMIAPCCYHLTDWDTYIGFSQCAQASLQAHDLSLTREHLKLAVQGQVTAGARVARLRHTEVQWRLAYHEIYQWITGNRYYQPLSSVAKHWFSGEFKDFVQWAAEQHHIQLPECIDWQLFLEKGRQAASQVARLEFVRHVFRRPLESMLVLDRAEYLRESGYNVAVREFCSYQLTPRNFLIHAQLM</sequence>
<name>A0AA92EVI0_9GAMM</name>
<dbReference type="PANTHER" id="PTHR13369">
    <property type="match status" value="1"/>
</dbReference>
<dbReference type="GO" id="GO:0008168">
    <property type="term" value="F:methyltransferase activity"/>
    <property type="evidence" value="ECO:0007669"/>
    <property type="project" value="UniProtKB-KW"/>
</dbReference>
<organism evidence="2 3">
    <name type="scientific">Pseudidiomarina andamanensis</name>
    <dbReference type="NCBI Taxonomy" id="1940690"/>
    <lineage>
        <taxon>Bacteria</taxon>
        <taxon>Pseudomonadati</taxon>
        <taxon>Pseudomonadota</taxon>
        <taxon>Gammaproteobacteria</taxon>
        <taxon>Alteromonadales</taxon>
        <taxon>Idiomarinaceae</taxon>
        <taxon>Pseudidiomarina</taxon>
    </lineage>
</organism>
<reference evidence="2 3" key="1">
    <citation type="submission" date="2018-09" db="EMBL/GenBank/DDBJ databases">
        <title>Whole genome sequencing of Idiomarina andamanensis W-5T (LMG 29773T= JCM 31645T).</title>
        <authorList>
            <person name="Das S.K."/>
        </authorList>
    </citation>
    <scope>NUCLEOTIDE SEQUENCE [LARGE SCALE GENOMIC DNA]</scope>
    <source>
        <strain evidence="2 3">W-5T</strain>
    </source>
</reference>
<gene>
    <name evidence="2" type="ORF">D3795_04430</name>
</gene>
<keyword evidence="2" id="KW-0489">Methyltransferase</keyword>
<evidence type="ECO:0000259" key="1">
    <source>
        <dbReference type="Pfam" id="PF13679"/>
    </source>
</evidence>
<evidence type="ECO:0000313" key="3">
    <source>
        <dbReference type="Proteomes" id="UP000427820"/>
    </source>
</evidence>
<keyword evidence="3" id="KW-1185">Reference proteome</keyword>
<dbReference type="Proteomes" id="UP000427820">
    <property type="component" value="Chromosome"/>
</dbReference>
<keyword evidence="2" id="KW-0808">Transferase</keyword>
<dbReference type="InterPro" id="IPR025714">
    <property type="entry name" value="Methyltranfer_dom"/>
</dbReference>
<dbReference type="SUPFAM" id="SSF53335">
    <property type="entry name" value="S-adenosyl-L-methionine-dependent methyltransferases"/>
    <property type="match status" value="1"/>
</dbReference>
<protein>
    <submittedName>
        <fullName evidence="2">Methyltransferase</fullName>
    </submittedName>
</protein>
<dbReference type="RefSeq" id="WP_156266595.1">
    <property type="nucleotide sequence ID" value="NZ_CP032551.1"/>
</dbReference>
<dbReference type="InterPro" id="IPR029063">
    <property type="entry name" value="SAM-dependent_MTases_sf"/>
</dbReference>
<dbReference type="KEGG" id="panm:D3795_04430"/>